<evidence type="ECO:0000256" key="1">
    <source>
        <dbReference type="SAM" id="MobiDB-lite"/>
    </source>
</evidence>
<reference evidence="2 3" key="1">
    <citation type="submission" date="2020-03" db="EMBL/GenBank/DDBJ databases">
        <title>Sequencing the genomes of 1000 actinobacteria strains.</title>
        <authorList>
            <person name="Klenk H.-P."/>
        </authorList>
    </citation>
    <scope>NUCLEOTIDE SEQUENCE [LARGE SCALE GENOMIC DNA]</scope>
    <source>
        <strain evidence="2 3">DSM 45668</strain>
    </source>
</reference>
<evidence type="ECO:0000313" key="3">
    <source>
        <dbReference type="Proteomes" id="UP000754495"/>
    </source>
</evidence>
<organism evidence="2 3">
    <name type="scientific">Amycolatopsis viridis</name>
    <dbReference type="NCBI Taxonomy" id="185678"/>
    <lineage>
        <taxon>Bacteria</taxon>
        <taxon>Bacillati</taxon>
        <taxon>Actinomycetota</taxon>
        <taxon>Actinomycetes</taxon>
        <taxon>Pseudonocardiales</taxon>
        <taxon>Pseudonocardiaceae</taxon>
        <taxon>Amycolatopsis</taxon>
    </lineage>
</organism>
<comment type="caution">
    <text evidence="2">The sequence shown here is derived from an EMBL/GenBank/DDBJ whole genome shotgun (WGS) entry which is preliminary data.</text>
</comment>
<dbReference type="Proteomes" id="UP000754495">
    <property type="component" value="Unassembled WGS sequence"/>
</dbReference>
<proteinExistence type="predicted"/>
<sequence>MTDIAEQPTSTARQRMPGIPLPATDEGRARPGDSEEAWERRLRQMAIEAGEFVRILDLRRRDVRARPGISTARLAALDEAAAAAEDLACSVHRAAALLQDELDTDFSTLRAPGPPRSPN</sequence>
<dbReference type="RefSeq" id="WP_167113121.1">
    <property type="nucleotide sequence ID" value="NZ_JAANOU010000001.1"/>
</dbReference>
<keyword evidence="3" id="KW-1185">Reference proteome</keyword>
<feature type="region of interest" description="Disordered" evidence="1">
    <location>
        <begin position="1"/>
        <end position="36"/>
    </location>
</feature>
<name>A0ABX0STD7_9PSEU</name>
<evidence type="ECO:0000313" key="2">
    <source>
        <dbReference type="EMBL" id="NIH79734.1"/>
    </source>
</evidence>
<dbReference type="EMBL" id="JAANOU010000001">
    <property type="protein sequence ID" value="NIH79734.1"/>
    <property type="molecule type" value="Genomic_DNA"/>
</dbReference>
<protein>
    <submittedName>
        <fullName evidence="2">Uncharacterized protein</fullName>
    </submittedName>
</protein>
<gene>
    <name evidence="2" type="ORF">FHX46_002264</name>
</gene>
<accession>A0ABX0STD7</accession>
<feature type="compositionally biased region" description="Basic and acidic residues" evidence="1">
    <location>
        <begin position="25"/>
        <end position="36"/>
    </location>
</feature>